<name>A0A090Q789_9FLAO</name>
<dbReference type="Pfam" id="PF13089">
    <property type="entry name" value="PP_kinase_N"/>
    <property type="match status" value="1"/>
</dbReference>
<dbReference type="Gene3D" id="1.20.58.310">
    <property type="entry name" value="Polyphosphate kinase N-terminal domain"/>
    <property type="match status" value="1"/>
</dbReference>
<comment type="caution">
    <text evidence="2">The sequence shown here is derived from an EMBL/GenBank/DDBJ whole genome shotgun (WGS) entry which is preliminary data.</text>
</comment>
<dbReference type="AlphaFoldDB" id="A0A090Q789"/>
<dbReference type="GO" id="GO:0009358">
    <property type="term" value="C:polyphosphate kinase complex"/>
    <property type="evidence" value="ECO:0007669"/>
    <property type="project" value="InterPro"/>
</dbReference>
<gene>
    <name evidence="2" type="ORF">JCM19294_164</name>
</gene>
<evidence type="ECO:0000313" key="3">
    <source>
        <dbReference type="Proteomes" id="UP000029221"/>
    </source>
</evidence>
<keyword evidence="2" id="KW-0418">Kinase</keyword>
<dbReference type="GO" id="GO:0006799">
    <property type="term" value="P:polyphosphate biosynthetic process"/>
    <property type="evidence" value="ECO:0007669"/>
    <property type="project" value="InterPro"/>
</dbReference>
<dbReference type="InterPro" id="IPR003414">
    <property type="entry name" value="PP_kinase"/>
</dbReference>
<reference evidence="2" key="1">
    <citation type="journal article" date="2014" name="Genome Announc.">
        <title>Draft Genome Sequences of Marine Flavobacterium Nonlabens Strains NR17, NR24, NR27, NR32, NR33, and Ara13.</title>
        <authorList>
            <person name="Nakanishi M."/>
            <person name="Meirelles P."/>
            <person name="Suzuki R."/>
            <person name="Takatani N."/>
            <person name="Mino S."/>
            <person name="Suda W."/>
            <person name="Oshima K."/>
            <person name="Hattori M."/>
            <person name="Ohkuma M."/>
            <person name="Hosokawa M."/>
            <person name="Miyashita K."/>
            <person name="Thompson F.L."/>
            <person name="Niwa A."/>
            <person name="Sawabe T."/>
            <person name="Sawabe T."/>
        </authorList>
    </citation>
    <scope>NUCLEOTIDE SEQUENCE [LARGE SCALE GENOMIC DNA]</scope>
    <source>
        <strain evidence="2">JCM 19294</strain>
    </source>
</reference>
<protein>
    <submittedName>
        <fullName evidence="2">Polyphosphate kinase</fullName>
        <ecNumber evidence="2">2.7.4.1</ecNumber>
    </submittedName>
</protein>
<accession>A0A090Q789</accession>
<evidence type="ECO:0000259" key="1">
    <source>
        <dbReference type="Pfam" id="PF13089"/>
    </source>
</evidence>
<dbReference type="InterPro" id="IPR025198">
    <property type="entry name" value="PPK_N_dom"/>
</dbReference>
<dbReference type="PANTHER" id="PTHR30218">
    <property type="entry name" value="POLYPHOSPHATE KINASE"/>
    <property type="match status" value="1"/>
</dbReference>
<feature type="domain" description="Polyphosphate kinase N-terminal" evidence="1">
    <location>
        <begin position="4"/>
        <end position="109"/>
    </location>
</feature>
<proteinExistence type="predicted"/>
<dbReference type="eggNOG" id="COG0855">
    <property type="taxonomic scope" value="Bacteria"/>
</dbReference>
<sequence length="148" mass="17331">MNTYYNRELSWLKFNERVLQEAEDQSVPLIERLRFLGIFSNNLDEFFRVRYATIQRIYKAGKNATKSLGGISAGDLLEEINKEVISIQARSFTVLEQLENELKQKNVLIVDEKELPKEHEGFIRNFYNEKISTAISTIVLKPNQRYLV</sequence>
<dbReference type="EMBL" id="BBML01000006">
    <property type="protein sequence ID" value="GAK97628.1"/>
    <property type="molecule type" value="Genomic_DNA"/>
</dbReference>
<keyword evidence="2" id="KW-0808">Transferase</keyword>
<keyword evidence="3" id="KW-1185">Reference proteome</keyword>
<evidence type="ECO:0000313" key="2">
    <source>
        <dbReference type="EMBL" id="GAK97628.1"/>
    </source>
</evidence>
<dbReference type="InterPro" id="IPR036832">
    <property type="entry name" value="PPK_N_dom_sf"/>
</dbReference>
<dbReference type="PANTHER" id="PTHR30218:SF0">
    <property type="entry name" value="POLYPHOSPHATE KINASE"/>
    <property type="match status" value="1"/>
</dbReference>
<dbReference type="GO" id="GO:0008976">
    <property type="term" value="F:polyphosphate kinase activity"/>
    <property type="evidence" value="ECO:0007669"/>
    <property type="project" value="UniProtKB-EC"/>
</dbReference>
<dbReference type="SUPFAM" id="SSF140356">
    <property type="entry name" value="PPK N-terminal domain-like"/>
    <property type="match status" value="1"/>
</dbReference>
<dbReference type="Proteomes" id="UP000029221">
    <property type="component" value="Unassembled WGS sequence"/>
</dbReference>
<dbReference type="EC" id="2.7.4.1" evidence="2"/>
<organism evidence="2 3">
    <name type="scientific">Nonlabens tegetincola</name>
    <dbReference type="NCBI Taxonomy" id="323273"/>
    <lineage>
        <taxon>Bacteria</taxon>
        <taxon>Pseudomonadati</taxon>
        <taxon>Bacteroidota</taxon>
        <taxon>Flavobacteriia</taxon>
        <taxon>Flavobacteriales</taxon>
        <taxon>Flavobacteriaceae</taxon>
        <taxon>Nonlabens</taxon>
    </lineage>
</organism>